<reference evidence="1 2" key="1">
    <citation type="submission" date="2016-03" db="EMBL/GenBank/DDBJ databases">
        <authorList>
            <person name="Green D.E."/>
            <person name="Kennedy B.V."/>
            <person name="Kocak B.Z."/>
            <person name="Moretti M.L."/>
            <person name="Onelangsy F.L."/>
            <person name="Mezghani N.A."/>
            <person name="Thompson P.K."/>
            <person name="Ulbrich M.C."/>
            <person name="Furbee E.C."/>
            <person name="Grubb S.R."/>
            <person name="Warner M.H."/>
            <person name="Montgomery M.T."/>
            <person name="Garlena R.A."/>
            <person name="Russell D.A."/>
            <person name="Pope W.H."/>
            <person name="Jacobs-Sera D."/>
            <person name="Hendrix R.W."/>
            <person name="Hatfull G.F."/>
        </authorList>
    </citation>
    <scope>NUCLEOTIDE SEQUENCE [LARGE SCALE GENOMIC DNA]</scope>
</reference>
<protein>
    <submittedName>
        <fullName evidence="1">Uncharacterized protein</fullName>
    </submittedName>
</protein>
<name>A0A142KBG1_9CAUD</name>
<dbReference type="EMBL" id="KU963258">
    <property type="protein sequence ID" value="AMS03444.1"/>
    <property type="molecule type" value="Genomic_DNA"/>
</dbReference>
<proteinExistence type="predicted"/>
<dbReference type="Proteomes" id="UP000223856">
    <property type="component" value="Segment"/>
</dbReference>
<sequence>MPAKDPSRDGLLAKYFVSRIDGKPMGWCFVLEESDPATPSALHAYATAVKDTHPELARDLFIASMKLRTKNVEQAKETSANDNRV</sequence>
<organism evidence="1 2">
    <name type="scientific">Gordonia phage Katyusha</name>
    <dbReference type="NCBI Taxonomy" id="1821555"/>
    <lineage>
        <taxon>Viruses</taxon>
        <taxon>Duplodnaviria</taxon>
        <taxon>Heunggongvirae</taxon>
        <taxon>Uroviricota</taxon>
        <taxon>Caudoviricetes</taxon>
        <taxon>Demosthenesvirus</taxon>
        <taxon>Demosthenesvirus katyusha</taxon>
    </lineage>
</organism>
<dbReference type="GeneID" id="40079205"/>
<dbReference type="RefSeq" id="YP_009603325.1">
    <property type="nucleotide sequence ID" value="NC_041950.1"/>
</dbReference>
<dbReference type="KEGG" id="vg:40079205"/>
<keyword evidence="2" id="KW-1185">Reference proteome</keyword>
<gene>
    <name evidence="1" type="primary">51</name>
    <name evidence="1" type="ORF">SEA_KATYUSHA_51</name>
</gene>
<evidence type="ECO:0000313" key="2">
    <source>
        <dbReference type="Proteomes" id="UP000223856"/>
    </source>
</evidence>
<evidence type="ECO:0000313" key="1">
    <source>
        <dbReference type="EMBL" id="AMS03444.1"/>
    </source>
</evidence>
<accession>A0A142KBG1</accession>